<keyword evidence="2" id="KW-1185">Reference proteome</keyword>
<comment type="caution">
    <text evidence="1">The sequence shown here is derived from an EMBL/GenBank/DDBJ whole genome shotgun (WGS) entry which is preliminary data.</text>
</comment>
<gene>
    <name evidence="1" type="ORF">DFQ01_14714</name>
</gene>
<organism evidence="1 2">
    <name type="scientific">Paenibacillus cellulosilyticus</name>
    <dbReference type="NCBI Taxonomy" id="375489"/>
    <lineage>
        <taxon>Bacteria</taxon>
        <taxon>Bacillati</taxon>
        <taxon>Bacillota</taxon>
        <taxon>Bacilli</taxon>
        <taxon>Bacillales</taxon>
        <taxon>Paenibacillaceae</taxon>
        <taxon>Paenibacillus</taxon>
    </lineage>
</organism>
<dbReference type="AlphaFoldDB" id="A0A2V2YCA7"/>
<sequence length="46" mass="5077">MPFINVLKRARSSRSVPTDTNRHLLHHESVIVVTGGDIDENKPAPA</sequence>
<proteinExistence type="predicted"/>
<dbReference type="Proteomes" id="UP000246635">
    <property type="component" value="Unassembled WGS sequence"/>
</dbReference>
<name>A0A2V2YCA7_9BACL</name>
<accession>A0A2V2YCA7</accession>
<dbReference type="EMBL" id="QGTQ01000047">
    <property type="protein sequence ID" value="PWV89363.1"/>
    <property type="molecule type" value="Genomic_DNA"/>
</dbReference>
<reference evidence="1 2" key="1">
    <citation type="submission" date="2018-05" db="EMBL/GenBank/DDBJ databases">
        <title>Genomic Encyclopedia of Type Strains, Phase III (KMG-III): the genomes of soil and plant-associated and newly described type strains.</title>
        <authorList>
            <person name="Whitman W."/>
        </authorList>
    </citation>
    <scope>NUCLEOTIDE SEQUENCE [LARGE SCALE GENOMIC DNA]</scope>
    <source>
        <strain evidence="1 2">CECT 5696</strain>
    </source>
</reference>
<evidence type="ECO:0000313" key="2">
    <source>
        <dbReference type="Proteomes" id="UP000246635"/>
    </source>
</evidence>
<protein>
    <submittedName>
        <fullName evidence="1">Uncharacterized protein</fullName>
    </submittedName>
</protein>
<evidence type="ECO:0000313" key="1">
    <source>
        <dbReference type="EMBL" id="PWV89363.1"/>
    </source>
</evidence>